<evidence type="ECO:0000313" key="10">
    <source>
        <dbReference type="Ensembl" id="ENSPMGP00000015425.1"/>
    </source>
</evidence>
<dbReference type="SUPFAM" id="SSF47954">
    <property type="entry name" value="Cyclin-like"/>
    <property type="match status" value="2"/>
</dbReference>
<reference evidence="10" key="2">
    <citation type="submission" date="2025-09" db="UniProtKB">
        <authorList>
            <consortium name="Ensembl"/>
        </authorList>
    </citation>
    <scope>IDENTIFICATION</scope>
</reference>
<evidence type="ECO:0000256" key="8">
    <source>
        <dbReference type="RuleBase" id="RU000383"/>
    </source>
</evidence>
<dbReference type="InterPro" id="IPR004367">
    <property type="entry name" value="Cyclin_C-dom"/>
</dbReference>
<dbReference type="AlphaFoldDB" id="A0A3B4AFG0"/>
<dbReference type="InterPro" id="IPR013763">
    <property type="entry name" value="Cyclin-like_dom"/>
</dbReference>
<dbReference type="InterPro" id="IPR006671">
    <property type="entry name" value="Cyclin_N"/>
</dbReference>
<evidence type="ECO:0000256" key="2">
    <source>
        <dbReference type="ARBA" id="ARBA00006955"/>
    </source>
</evidence>
<evidence type="ECO:0000256" key="6">
    <source>
        <dbReference type="ARBA" id="ARBA00025821"/>
    </source>
</evidence>
<sequence length="256" mass="28466">MSSLGLSERGLVLQFCGSKRSSLRDGLCPPRKPPGDEPWKFCLPLFEVPLNSLIVHFHVFFLQLNAEARCKLVSWLIPVHQHLSLSFECLCLTVNIMDRFLASTPVAADCFQLLGVTALLLASKQVEVCSPRISDLLSLCCDAFTKEQLCNLECLILVNLNFRLCAPTLAFFLDCYVNLKSGKAAATLEKNCDTIRTNHCNKLAQKLCELSLADYAFNKYPASLTARCSLQMATEIVQAAQQPLRRSHSLETAPRV</sequence>
<dbReference type="Proteomes" id="UP000261520">
    <property type="component" value="Unplaced"/>
</dbReference>
<protein>
    <recommendedName>
        <fullName evidence="7">G2/mitotic-specific cyclin-B2</fullName>
    </recommendedName>
</protein>
<evidence type="ECO:0000256" key="3">
    <source>
        <dbReference type="ARBA" id="ARBA00022618"/>
    </source>
</evidence>
<dbReference type="FunFam" id="1.10.472.10:FF:000001">
    <property type="entry name" value="G2/mitotic-specific cyclin"/>
    <property type="match status" value="1"/>
</dbReference>
<feature type="domain" description="Cyclin-like" evidence="9">
    <location>
        <begin position="74"/>
        <end position="158"/>
    </location>
</feature>
<dbReference type="Gene3D" id="1.10.472.10">
    <property type="entry name" value="Cyclin-like"/>
    <property type="match status" value="2"/>
</dbReference>
<dbReference type="Pfam" id="PF02984">
    <property type="entry name" value="Cyclin_C"/>
    <property type="match status" value="1"/>
</dbReference>
<reference evidence="10" key="1">
    <citation type="submission" date="2025-08" db="UniProtKB">
        <authorList>
            <consortium name="Ensembl"/>
        </authorList>
    </citation>
    <scope>IDENTIFICATION</scope>
</reference>
<keyword evidence="5" id="KW-0131">Cell cycle</keyword>
<dbReference type="Ensembl" id="ENSPMGT00000016450.1">
    <property type="protein sequence ID" value="ENSPMGP00000015425.1"/>
    <property type="gene ID" value="ENSPMGG00000012652.1"/>
</dbReference>
<proteinExistence type="inferred from homology"/>
<dbReference type="PANTHER" id="PTHR10177">
    <property type="entry name" value="CYCLINS"/>
    <property type="match status" value="1"/>
</dbReference>
<evidence type="ECO:0000256" key="1">
    <source>
        <dbReference type="ARBA" id="ARBA00003222"/>
    </source>
</evidence>
<dbReference type="InterPro" id="IPR039361">
    <property type="entry name" value="Cyclin"/>
</dbReference>
<name>A0A3B4AFG0_9GOBI</name>
<dbReference type="InterPro" id="IPR048258">
    <property type="entry name" value="Cyclins_cyclin-box"/>
</dbReference>
<evidence type="ECO:0000256" key="7">
    <source>
        <dbReference type="ARBA" id="ARBA00040980"/>
    </source>
</evidence>
<evidence type="ECO:0000256" key="4">
    <source>
        <dbReference type="ARBA" id="ARBA00023127"/>
    </source>
</evidence>
<comment type="function">
    <text evidence="1">Essential for the control of the cell cycle at the G2/M (mitosis) transition.</text>
</comment>
<evidence type="ECO:0000256" key="5">
    <source>
        <dbReference type="ARBA" id="ARBA00023306"/>
    </source>
</evidence>
<comment type="subunit">
    <text evidence="6">Interacts with the CDK1 protein kinase to form a serine/threonine kinase holoenzyme complex also known as maturation promoting factor (MPF). The cyclin subunit imparts substrate specificity to the complex.</text>
</comment>
<keyword evidence="4 8" id="KW-0195">Cyclin</keyword>
<comment type="similarity">
    <text evidence="2">Belongs to the cyclin family. Cyclin AB subfamily.</text>
</comment>
<dbReference type="InterPro" id="IPR036915">
    <property type="entry name" value="Cyclin-like_sf"/>
</dbReference>
<organism evidence="10 11">
    <name type="scientific">Periophthalmus magnuspinnatus</name>
    <dbReference type="NCBI Taxonomy" id="409849"/>
    <lineage>
        <taxon>Eukaryota</taxon>
        <taxon>Metazoa</taxon>
        <taxon>Chordata</taxon>
        <taxon>Craniata</taxon>
        <taxon>Vertebrata</taxon>
        <taxon>Euteleostomi</taxon>
        <taxon>Actinopterygii</taxon>
        <taxon>Neopterygii</taxon>
        <taxon>Teleostei</taxon>
        <taxon>Neoteleostei</taxon>
        <taxon>Acanthomorphata</taxon>
        <taxon>Gobiaria</taxon>
        <taxon>Gobiiformes</taxon>
        <taxon>Gobioidei</taxon>
        <taxon>Gobiidae</taxon>
        <taxon>Oxudercinae</taxon>
        <taxon>Periophthalmus</taxon>
    </lineage>
</organism>
<dbReference type="GO" id="GO:0051301">
    <property type="term" value="P:cell division"/>
    <property type="evidence" value="ECO:0007669"/>
    <property type="project" value="UniProtKB-KW"/>
</dbReference>
<evidence type="ECO:0000313" key="11">
    <source>
        <dbReference type="Proteomes" id="UP000261520"/>
    </source>
</evidence>
<dbReference type="STRING" id="409849.ENSPMGP00000015425"/>
<keyword evidence="11" id="KW-1185">Reference proteome</keyword>
<dbReference type="Pfam" id="PF00134">
    <property type="entry name" value="Cyclin_N"/>
    <property type="match status" value="1"/>
</dbReference>
<dbReference type="SMART" id="SM00385">
    <property type="entry name" value="CYCLIN"/>
    <property type="match status" value="1"/>
</dbReference>
<keyword evidence="3" id="KW-0132">Cell division</keyword>
<dbReference type="PROSITE" id="PS00292">
    <property type="entry name" value="CYCLINS"/>
    <property type="match status" value="1"/>
</dbReference>
<accession>A0A3B4AFG0</accession>
<evidence type="ECO:0000259" key="9">
    <source>
        <dbReference type="SMART" id="SM00385"/>
    </source>
</evidence>